<dbReference type="PANTHER" id="PTHR24421">
    <property type="entry name" value="NITRATE/NITRITE SENSOR PROTEIN NARX-RELATED"/>
    <property type="match status" value="1"/>
</dbReference>
<evidence type="ECO:0000256" key="2">
    <source>
        <dbReference type="ARBA" id="ARBA00012438"/>
    </source>
</evidence>
<dbReference type="Pfam" id="PF07730">
    <property type="entry name" value="HisKA_3"/>
    <property type="match status" value="1"/>
</dbReference>
<accession>A0ABW6UYC2</accession>
<dbReference type="EC" id="2.7.13.3" evidence="2"/>
<proteinExistence type="predicted"/>
<dbReference type="CDD" id="cd16917">
    <property type="entry name" value="HATPase_UhpB-NarQ-NarX-like"/>
    <property type="match status" value="1"/>
</dbReference>
<keyword evidence="12" id="KW-1185">Reference proteome</keyword>
<comment type="catalytic activity">
    <reaction evidence="1">
        <text>ATP + protein L-histidine = ADP + protein N-phospho-L-histidine.</text>
        <dbReference type="EC" id="2.7.13.3"/>
    </reaction>
</comment>
<keyword evidence="9" id="KW-0812">Transmembrane</keyword>
<keyword evidence="5" id="KW-0547">Nucleotide-binding</keyword>
<dbReference type="Proteomes" id="UP001602119">
    <property type="component" value="Unassembled WGS sequence"/>
</dbReference>
<dbReference type="InterPro" id="IPR050482">
    <property type="entry name" value="Sensor_HK_TwoCompSys"/>
</dbReference>
<protein>
    <recommendedName>
        <fullName evidence="2">histidine kinase</fullName>
        <ecNumber evidence="2">2.7.13.3</ecNumber>
    </recommendedName>
</protein>
<evidence type="ECO:0000256" key="1">
    <source>
        <dbReference type="ARBA" id="ARBA00000085"/>
    </source>
</evidence>
<sequence length="393" mass="41527">MTDRRQAHLIGDGVLALMLTVFAQLDLRFNVEQADHYGSEPVRAITTAVATAVLALRRRAPVATAVCVALASAGPQLFTTLTVQLWGDFLPLLIATYSAARYAEGRRVILGVLAPCAAMTVAWLLVPAVHSTPNLPIMFLPYLFCIAAGRIVRRQVHGHEAARALARRLEDERQESIRAAISEERGRLARELHDIVAHCVSVMVVQAGAAEDLLDRDPDAARAPLRSVQDTGRQAITELSRMLGLLRGAAGGPGLRPQPGTADLADLATHMSEIGLPVTVSATGAVRPLAPGVELTIYRVVQEALTNTLKHAGPAQARVLLHYTESEVTVEVVDDGRGAIGAGTGHGLVGMRERVGLYGGTLSADAEPTGGFAVRASLPLTEPPARAGAAPQP</sequence>
<evidence type="ECO:0000256" key="9">
    <source>
        <dbReference type="SAM" id="Phobius"/>
    </source>
</evidence>
<evidence type="ECO:0000313" key="12">
    <source>
        <dbReference type="Proteomes" id="UP001602119"/>
    </source>
</evidence>
<dbReference type="InterPro" id="IPR003594">
    <property type="entry name" value="HATPase_dom"/>
</dbReference>
<keyword evidence="6 11" id="KW-0418">Kinase</keyword>
<evidence type="ECO:0000256" key="8">
    <source>
        <dbReference type="ARBA" id="ARBA00023012"/>
    </source>
</evidence>
<dbReference type="PANTHER" id="PTHR24421:SF10">
    <property type="entry name" value="NITRATE_NITRITE SENSOR PROTEIN NARQ"/>
    <property type="match status" value="1"/>
</dbReference>
<dbReference type="Gene3D" id="3.30.565.10">
    <property type="entry name" value="Histidine kinase-like ATPase, C-terminal domain"/>
    <property type="match status" value="1"/>
</dbReference>
<keyword evidence="7" id="KW-0067">ATP-binding</keyword>
<evidence type="ECO:0000259" key="10">
    <source>
        <dbReference type="SMART" id="SM00387"/>
    </source>
</evidence>
<keyword evidence="9" id="KW-0472">Membrane</keyword>
<name>A0ABW6UYC2_MICFU</name>
<keyword evidence="8" id="KW-0902">Two-component regulatory system</keyword>
<organism evidence="11 12">
    <name type="scientific">Microtetraspora fusca</name>
    <dbReference type="NCBI Taxonomy" id="1997"/>
    <lineage>
        <taxon>Bacteria</taxon>
        <taxon>Bacillati</taxon>
        <taxon>Actinomycetota</taxon>
        <taxon>Actinomycetes</taxon>
        <taxon>Streptosporangiales</taxon>
        <taxon>Streptosporangiaceae</taxon>
        <taxon>Microtetraspora</taxon>
    </lineage>
</organism>
<evidence type="ECO:0000256" key="4">
    <source>
        <dbReference type="ARBA" id="ARBA00022679"/>
    </source>
</evidence>
<gene>
    <name evidence="11" type="ORF">ACFY05_03010</name>
</gene>
<dbReference type="SUPFAM" id="SSF55874">
    <property type="entry name" value="ATPase domain of HSP90 chaperone/DNA topoisomerase II/histidine kinase"/>
    <property type="match status" value="1"/>
</dbReference>
<comment type="caution">
    <text evidence="11">The sequence shown here is derived from an EMBL/GenBank/DDBJ whole genome shotgun (WGS) entry which is preliminary data.</text>
</comment>
<dbReference type="EMBL" id="JBIAXI010000002">
    <property type="protein sequence ID" value="MFF4771808.1"/>
    <property type="molecule type" value="Genomic_DNA"/>
</dbReference>
<dbReference type="Gene3D" id="1.20.5.1930">
    <property type="match status" value="1"/>
</dbReference>
<dbReference type="InterPro" id="IPR055558">
    <property type="entry name" value="DUF7134"/>
</dbReference>
<feature type="domain" description="Histidine kinase/HSP90-like ATPase" evidence="10">
    <location>
        <begin position="292"/>
        <end position="382"/>
    </location>
</feature>
<dbReference type="SMART" id="SM00387">
    <property type="entry name" value="HATPase_c"/>
    <property type="match status" value="1"/>
</dbReference>
<keyword evidence="4" id="KW-0808">Transferase</keyword>
<keyword evidence="9" id="KW-1133">Transmembrane helix</keyword>
<dbReference type="Pfam" id="PF02518">
    <property type="entry name" value="HATPase_c"/>
    <property type="match status" value="1"/>
</dbReference>
<dbReference type="InterPro" id="IPR011712">
    <property type="entry name" value="Sig_transdc_His_kin_sub3_dim/P"/>
</dbReference>
<dbReference type="InterPro" id="IPR036890">
    <property type="entry name" value="HATPase_C_sf"/>
</dbReference>
<evidence type="ECO:0000256" key="6">
    <source>
        <dbReference type="ARBA" id="ARBA00022777"/>
    </source>
</evidence>
<dbReference type="RefSeq" id="WP_387340393.1">
    <property type="nucleotide sequence ID" value="NZ_JBIAXI010000002.1"/>
</dbReference>
<reference evidence="11 12" key="1">
    <citation type="submission" date="2024-10" db="EMBL/GenBank/DDBJ databases">
        <title>The Natural Products Discovery Center: Release of the First 8490 Sequenced Strains for Exploring Actinobacteria Biosynthetic Diversity.</title>
        <authorList>
            <person name="Kalkreuter E."/>
            <person name="Kautsar S.A."/>
            <person name="Yang D."/>
            <person name="Bader C.D."/>
            <person name="Teijaro C.N."/>
            <person name="Fluegel L."/>
            <person name="Davis C.M."/>
            <person name="Simpson J.R."/>
            <person name="Lauterbach L."/>
            <person name="Steele A.D."/>
            <person name="Gui C."/>
            <person name="Meng S."/>
            <person name="Li G."/>
            <person name="Viehrig K."/>
            <person name="Ye F."/>
            <person name="Su P."/>
            <person name="Kiefer A.F."/>
            <person name="Nichols A."/>
            <person name="Cepeda A.J."/>
            <person name="Yan W."/>
            <person name="Fan B."/>
            <person name="Jiang Y."/>
            <person name="Adhikari A."/>
            <person name="Zheng C.-J."/>
            <person name="Schuster L."/>
            <person name="Cowan T.M."/>
            <person name="Smanski M.J."/>
            <person name="Chevrette M.G."/>
            <person name="De Carvalho L.P.S."/>
            <person name="Shen B."/>
        </authorList>
    </citation>
    <scope>NUCLEOTIDE SEQUENCE [LARGE SCALE GENOMIC DNA]</scope>
    <source>
        <strain evidence="11 12">NPDC001281</strain>
    </source>
</reference>
<evidence type="ECO:0000256" key="5">
    <source>
        <dbReference type="ARBA" id="ARBA00022741"/>
    </source>
</evidence>
<evidence type="ECO:0000256" key="3">
    <source>
        <dbReference type="ARBA" id="ARBA00022553"/>
    </source>
</evidence>
<keyword evidence="3" id="KW-0597">Phosphoprotein</keyword>
<dbReference type="GO" id="GO:0016301">
    <property type="term" value="F:kinase activity"/>
    <property type="evidence" value="ECO:0007669"/>
    <property type="project" value="UniProtKB-KW"/>
</dbReference>
<dbReference type="Pfam" id="PF23539">
    <property type="entry name" value="DUF7134"/>
    <property type="match status" value="1"/>
</dbReference>
<evidence type="ECO:0000313" key="11">
    <source>
        <dbReference type="EMBL" id="MFF4771808.1"/>
    </source>
</evidence>
<evidence type="ECO:0000256" key="7">
    <source>
        <dbReference type="ARBA" id="ARBA00022840"/>
    </source>
</evidence>
<feature type="transmembrane region" description="Helical" evidence="9">
    <location>
        <begin position="108"/>
        <end position="129"/>
    </location>
</feature>